<dbReference type="AlphaFoldDB" id="C7NU96"/>
<reference evidence="1 2" key="1">
    <citation type="journal article" date="2009" name="Stand. Genomic Sci.">
        <title>Complete genome sequence of Halorhabdus utahensis type strain (AX-2).</title>
        <authorList>
            <person name="Anderson I."/>
            <person name="Tindall B.J."/>
            <person name="Pomrenke H."/>
            <person name="Goker M."/>
            <person name="Lapidus A."/>
            <person name="Nolan M."/>
            <person name="Copeland A."/>
            <person name="Glavina Del Rio T."/>
            <person name="Chen F."/>
            <person name="Tice H."/>
            <person name="Cheng J.F."/>
            <person name="Lucas S."/>
            <person name="Chertkov O."/>
            <person name="Bruce D."/>
            <person name="Brettin T."/>
            <person name="Detter J.C."/>
            <person name="Han C."/>
            <person name="Goodwin L."/>
            <person name="Land M."/>
            <person name="Hauser L."/>
            <person name="Chang Y.J."/>
            <person name="Jeffries C.D."/>
            <person name="Pitluck S."/>
            <person name="Pati A."/>
            <person name="Mavromatis K."/>
            <person name="Ivanova N."/>
            <person name="Ovchinnikova G."/>
            <person name="Chen A."/>
            <person name="Palaniappan K."/>
            <person name="Chain P."/>
            <person name="Rohde M."/>
            <person name="Bristow J."/>
            <person name="Eisen J.A."/>
            <person name="Markowitz V."/>
            <person name="Hugenholtz P."/>
            <person name="Kyrpides N.C."/>
            <person name="Klenk H.P."/>
        </authorList>
    </citation>
    <scope>NUCLEOTIDE SEQUENCE [LARGE SCALE GENOMIC DNA]</scope>
    <source>
        <strain evidence="2">DSM 12940 / JCM 11049 / AX-2</strain>
    </source>
</reference>
<organism evidence="1 2">
    <name type="scientific">Halorhabdus utahensis (strain DSM 12940 / JCM 11049 / AX-2)</name>
    <dbReference type="NCBI Taxonomy" id="519442"/>
    <lineage>
        <taxon>Archaea</taxon>
        <taxon>Methanobacteriati</taxon>
        <taxon>Methanobacteriota</taxon>
        <taxon>Stenosarchaea group</taxon>
        <taxon>Halobacteria</taxon>
        <taxon>Halobacteriales</taxon>
        <taxon>Haloarculaceae</taxon>
        <taxon>Halorhabdus</taxon>
    </lineage>
</organism>
<sequence length="59" mass="6830">MIADCLRRAALAVRFNLRIVFWAQAWLYGVVTYAEIPPDVRLALEQISIYFHGYGGEER</sequence>
<name>C7NU96_HALUD</name>
<protein>
    <submittedName>
        <fullName evidence="1">Uncharacterized protein</fullName>
    </submittedName>
</protein>
<evidence type="ECO:0000313" key="1">
    <source>
        <dbReference type="EMBL" id="ACV10993.1"/>
    </source>
</evidence>
<dbReference type="RefSeq" id="WP_015788572.1">
    <property type="nucleotide sequence ID" value="NC_013158.1"/>
</dbReference>
<dbReference type="KEGG" id="hut:Huta_0808"/>
<accession>C7NU96</accession>
<proteinExistence type="predicted"/>
<dbReference type="STRING" id="519442.Huta_0808"/>
<evidence type="ECO:0000313" key="2">
    <source>
        <dbReference type="Proteomes" id="UP000002071"/>
    </source>
</evidence>
<gene>
    <name evidence="1" type="ordered locus">Huta_0808</name>
</gene>
<dbReference type="EMBL" id="CP001687">
    <property type="protein sequence ID" value="ACV10993.1"/>
    <property type="molecule type" value="Genomic_DNA"/>
</dbReference>
<dbReference type="Proteomes" id="UP000002071">
    <property type="component" value="Chromosome"/>
</dbReference>
<dbReference type="GeneID" id="8383080"/>
<dbReference type="HOGENOM" id="CLU_2949229_0_0_2"/>
<keyword evidence="2" id="KW-1185">Reference proteome</keyword>